<gene>
    <name evidence="12" type="ORF">H9945_10875</name>
</gene>
<comment type="subcellular location">
    <subcellularLocation>
        <location evidence="1">Cell inner membrane</location>
        <topology evidence="1">Multi-pass membrane protein</topology>
    </subcellularLocation>
</comment>
<evidence type="ECO:0000256" key="1">
    <source>
        <dbReference type="ARBA" id="ARBA00004429"/>
    </source>
</evidence>
<dbReference type="PROSITE" id="PS50893">
    <property type="entry name" value="ABC_TRANSPORTER_2"/>
    <property type="match status" value="1"/>
</dbReference>
<dbReference type="SMART" id="SM00382">
    <property type="entry name" value="AAA"/>
    <property type="match status" value="1"/>
</dbReference>
<keyword evidence="2" id="KW-0813">Transport</keyword>
<evidence type="ECO:0000256" key="5">
    <source>
        <dbReference type="ARBA" id="ARBA00022741"/>
    </source>
</evidence>
<keyword evidence="7 10" id="KW-1133">Transmembrane helix</keyword>
<dbReference type="PROSITE" id="PS00211">
    <property type="entry name" value="ABC_TRANSPORTER_1"/>
    <property type="match status" value="1"/>
</dbReference>
<dbReference type="Gene3D" id="2.160.20.80">
    <property type="entry name" value="E3 ubiquitin-protein ligase SopA"/>
    <property type="match status" value="1"/>
</dbReference>
<dbReference type="InterPro" id="IPR003838">
    <property type="entry name" value="ABC3_permease_C"/>
</dbReference>
<sequence>MLQIKDICKEYRTGGLTQQALDHVNLSFRDSEFVAILGPSGSGKTTLLNIIGGLDRYDSGDLIINGVSTKRYTDRDWDTYRNHTIGFIFQSYNLIPHQTILANVELTLTVSGVSRAERRQRAIAALEQVGLGKHINKRPNQLSGGQMQRVAIARALVNDPDVLLADEPTGALDSETSVQVMELLKEVARDRLVVMVTHNPELAEAYATRIVRLSDGVIRADSDPFTPPENLEEPAQKRWSRHSSMSFGTALVLSFQNLRTKKARTLLTAFAGSIGIIGIALILSLSTGVNAYIASVEEDTLSEYPLSIQSSSLDLGSMMTSMAADDEEEETYDIDIAEMITQTFNTIGSNDLAALKAYLDSGESGMEAYTNAIEYGYSVTPTVYLWNGEDYRQVNPDLSFAPLGISSTSSANSMMSSMTSTDVFYAMPEDAGLYLDQYDVKAGRWPENPNECVLVLTSSGSMTDFMLYTLGLRDGAELDAMVEQFAEDEAVATPDDITGVSYEDVLGITFKVVNNADLYQFDAAYSVWRDKTDDEAYMKDVIANSEDLTIVGIVQPAAGATAPMLSTGINYPASLTRHVMEKAAASPIVQDQLADASTNVFTGEKFGEESDDERFQLEDLFTVDEDLLESAFSVNTDALNLDMGSYFSFDGASMDFSGLDFAGLDLSGMDLSGMDLSGLDLSGIDLSGLDLSGLDLSGFDLSNLDWNALIGALKFNATDEQVKALVDALLAGYNDYAAQNPAADFSRLGEYFLAYLESDAAKADLAAGLKTLLEQSGLSVTTEQIETLVTNVMAGYQAFVEENGLDPNQFEQNLALYLDTPEAQQRIAEGAAGIMASIEQVNITQEQLEALACTVLEGYSAFAEANGYTDPAKIGEYFLGYLATEPAQKILGDALTQMIDFSGVNELLAAQMQSMQEQMAQAIGQGMQQAMQQVMARVMPAVMQQVMSALTDQVLPAVMTQVMTGVADALQTTITDGMSRAMADLGDALQNAFEVDPDAFADAIQVNMTEEELTELLMSLMSGETASYEGNLRSLNYADPADPSSISIYPTNFESKEEVIRILDAYNDRMQSTGQEEKVIRYTDIVGTLMSSVTDIINIISYVLVAFVAISLIVSSIMIGVITYISVLERKKEIGILRAIGASKSNVSQVFNAETFIVGLCAGLIGIGLTLLLLIPGNAIIHSVANSNEINAMLPAGAAAVLVLLSVVLTLIGGLIPSRKAAKQDPVTALRTE</sequence>
<dbReference type="InterPro" id="IPR001646">
    <property type="entry name" value="5peptide_repeat"/>
</dbReference>
<comment type="caution">
    <text evidence="12">The sequence shown here is derived from an EMBL/GenBank/DDBJ whole genome shotgun (WGS) entry which is preliminary data.</text>
</comment>
<dbReference type="GO" id="GO:0098796">
    <property type="term" value="C:membrane protein complex"/>
    <property type="evidence" value="ECO:0007669"/>
    <property type="project" value="UniProtKB-ARBA"/>
</dbReference>
<dbReference type="GO" id="GO:0005886">
    <property type="term" value="C:plasma membrane"/>
    <property type="evidence" value="ECO:0007669"/>
    <property type="project" value="UniProtKB-SubCell"/>
</dbReference>
<dbReference type="GO" id="GO:0022857">
    <property type="term" value="F:transmembrane transporter activity"/>
    <property type="evidence" value="ECO:0007669"/>
    <property type="project" value="UniProtKB-ARBA"/>
</dbReference>
<dbReference type="Proteomes" id="UP000886803">
    <property type="component" value="Unassembled WGS sequence"/>
</dbReference>
<evidence type="ECO:0000256" key="7">
    <source>
        <dbReference type="ARBA" id="ARBA00022989"/>
    </source>
</evidence>
<evidence type="ECO:0000256" key="9">
    <source>
        <dbReference type="ARBA" id="ARBA00038388"/>
    </source>
</evidence>
<dbReference type="SUPFAM" id="SSF52540">
    <property type="entry name" value="P-loop containing nucleoside triphosphate hydrolases"/>
    <property type="match status" value="1"/>
</dbReference>
<organism evidence="12 13">
    <name type="scientific">Candidatus Gemmiger avicola</name>
    <dbReference type="NCBI Taxonomy" id="2838605"/>
    <lineage>
        <taxon>Bacteria</taxon>
        <taxon>Bacillati</taxon>
        <taxon>Bacillota</taxon>
        <taxon>Clostridia</taxon>
        <taxon>Eubacteriales</taxon>
        <taxon>Gemmiger</taxon>
    </lineage>
</organism>
<keyword evidence="3" id="KW-1003">Cell membrane</keyword>
<comment type="similarity">
    <text evidence="9">Belongs to the ABC transporter superfamily. Macrolide exporter (TC 3.A.1.122) family.</text>
</comment>
<feature type="transmembrane region" description="Helical" evidence="10">
    <location>
        <begin position="1156"/>
        <end position="1181"/>
    </location>
</feature>
<protein>
    <submittedName>
        <fullName evidence="12">ATP-binding cassette domain-containing protein</fullName>
    </submittedName>
</protein>
<evidence type="ECO:0000256" key="8">
    <source>
        <dbReference type="ARBA" id="ARBA00023136"/>
    </source>
</evidence>
<dbReference type="SUPFAM" id="SSF141571">
    <property type="entry name" value="Pentapeptide repeat-like"/>
    <property type="match status" value="1"/>
</dbReference>
<feature type="transmembrane region" description="Helical" evidence="10">
    <location>
        <begin position="266"/>
        <end position="285"/>
    </location>
</feature>
<evidence type="ECO:0000256" key="3">
    <source>
        <dbReference type="ARBA" id="ARBA00022475"/>
    </source>
</evidence>
<keyword evidence="4 10" id="KW-0812">Transmembrane</keyword>
<dbReference type="Pfam" id="PF02687">
    <property type="entry name" value="FtsX"/>
    <property type="match status" value="1"/>
</dbReference>
<dbReference type="Pfam" id="PF00805">
    <property type="entry name" value="Pentapeptide"/>
    <property type="match status" value="1"/>
</dbReference>
<dbReference type="PANTHER" id="PTHR42798:SF6">
    <property type="entry name" value="CELL DIVISION ATP-BINDING PROTEIN FTSE"/>
    <property type="match status" value="1"/>
</dbReference>
<evidence type="ECO:0000259" key="11">
    <source>
        <dbReference type="PROSITE" id="PS50893"/>
    </source>
</evidence>
<dbReference type="Pfam" id="PF00005">
    <property type="entry name" value="ABC_tran"/>
    <property type="match status" value="1"/>
</dbReference>
<dbReference type="InterPro" id="IPR003439">
    <property type="entry name" value="ABC_transporter-like_ATP-bd"/>
</dbReference>
<feature type="transmembrane region" description="Helical" evidence="10">
    <location>
        <begin position="1193"/>
        <end position="1216"/>
    </location>
</feature>
<feature type="transmembrane region" description="Helical" evidence="10">
    <location>
        <begin position="1099"/>
        <end position="1128"/>
    </location>
</feature>
<evidence type="ECO:0000256" key="4">
    <source>
        <dbReference type="ARBA" id="ARBA00022692"/>
    </source>
</evidence>
<dbReference type="AlphaFoldDB" id="A0A9D2M8E2"/>
<evidence type="ECO:0000256" key="2">
    <source>
        <dbReference type="ARBA" id="ARBA00022448"/>
    </source>
</evidence>
<dbReference type="EMBL" id="DWYG01000184">
    <property type="protein sequence ID" value="HJB42987.1"/>
    <property type="molecule type" value="Genomic_DNA"/>
</dbReference>
<accession>A0A9D2M8E2</accession>
<evidence type="ECO:0000313" key="13">
    <source>
        <dbReference type="Proteomes" id="UP000886803"/>
    </source>
</evidence>
<evidence type="ECO:0000313" key="12">
    <source>
        <dbReference type="EMBL" id="HJB42987.1"/>
    </source>
</evidence>
<dbReference type="GO" id="GO:0016887">
    <property type="term" value="F:ATP hydrolysis activity"/>
    <property type="evidence" value="ECO:0007669"/>
    <property type="project" value="InterPro"/>
</dbReference>
<dbReference type="InterPro" id="IPR027417">
    <property type="entry name" value="P-loop_NTPase"/>
</dbReference>
<dbReference type="PANTHER" id="PTHR42798">
    <property type="entry name" value="LIPOPROTEIN-RELEASING SYSTEM ATP-BINDING PROTEIN LOLD"/>
    <property type="match status" value="1"/>
</dbReference>
<keyword evidence="5" id="KW-0547">Nucleotide-binding</keyword>
<reference evidence="12" key="2">
    <citation type="submission" date="2021-04" db="EMBL/GenBank/DDBJ databases">
        <authorList>
            <person name="Gilroy R."/>
        </authorList>
    </citation>
    <scope>NUCLEOTIDE SEQUENCE</scope>
    <source>
        <strain evidence="12">ChiBcec8-13705</strain>
    </source>
</reference>
<evidence type="ECO:0000256" key="6">
    <source>
        <dbReference type="ARBA" id="ARBA00022840"/>
    </source>
</evidence>
<dbReference type="CDD" id="cd03255">
    <property type="entry name" value="ABC_MJ0796_LolCDE_FtsE"/>
    <property type="match status" value="1"/>
</dbReference>
<reference evidence="12" key="1">
    <citation type="journal article" date="2021" name="PeerJ">
        <title>Extensive microbial diversity within the chicken gut microbiome revealed by metagenomics and culture.</title>
        <authorList>
            <person name="Gilroy R."/>
            <person name="Ravi A."/>
            <person name="Getino M."/>
            <person name="Pursley I."/>
            <person name="Horton D.L."/>
            <person name="Alikhan N.F."/>
            <person name="Baker D."/>
            <person name="Gharbi K."/>
            <person name="Hall N."/>
            <person name="Watson M."/>
            <person name="Adriaenssens E.M."/>
            <person name="Foster-Nyarko E."/>
            <person name="Jarju S."/>
            <person name="Secka A."/>
            <person name="Antonio M."/>
            <person name="Oren A."/>
            <person name="Chaudhuri R.R."/>
            <person name="La Ragione R."/>
            <person name="Hildebrand F."/>
            <person name="Pallen M.J."/>
        </authorList>
    </citation>
    <scope>NUCLEOTIDE SEQUENCE</scope>
    <source>
        <strain evidence="12">ChiBcec8-13705</strain>
    </source>
</reference>
<dbReference type="InterPro" id="IPR017911">
    <property type="entry name" value="MacB-like_ATP-bd"/>
</dbReference>
<feature type="domain" description="ABC transporter" evidence="11">
    <location>
        <begin position="2"/>
        <end position="240"/>
    </location>
</feature>
<evidence type="ECO:0000256" key="10">
    <source>
        <dbReference type="SAM" id="Phobius"/>
    </source>
</evidence>
<keyword evidence="6 12" id="KW-0067">ATP-binding</keyword>
<dbReference type="GO" id="GO:0005524">
    <property type="term" value="F:ATP binding"/>
    <property type="evidence" value="ECO:0007669"/>
    <property type="project" value="UniProtKB-KW"/>
</dbReference>
<dbReference type="FunFam" id="3.40.50.300:FF:000032">
    <property type="entry name" value="Export ABC transporter ATP-binding protein"/>
    <property type="match status" value="1"/>
</dbReference>
<keyword evidence="8 10" id="KW-0472">Membrane</keyword>
<proteinExistence type="inferred from homology"/>
<name>A0A9D2M8E2_9FIRM</name>
<dbReference type="InterPro" id="IPR017871">
    <property type="entry name" value="ABC_transporter-like_CS"/>
</dbReference>
<dbReference type="Gene3D" id="3.40.50.300">
    <property type="entry name" value="P-loop containing nucleotide triphosphate hydrolases"/>
    <property type="match status" value="1"/>
</dbReference>
<dbReference type="InterPro" id="IPR003593">
    <property type="entry name" value="AAA+_ATPase"/>
</dbReference>